<evidence type="ECO:0000313" key="1">
    <source>
        <dbReference type="EMBL" id="ELU08213.1"/>
    </source>
</evidence>
<proteinExistence type="predicted"/>
<reference evidence="3" key="1">
    <citation type="submission" date="2012-12" db="EMBL/GenBank/DDBJ databases">
        <authorList>
            <person name="Hellsten U."/>
            <person name="Grimwood J."/>
            <person name="Chapman J.A."/>
            <person name="Shapiro H."/>
            <person name="Aerts A."/>
            <person name="Otillar R.P."/>
            <person name="Terry A.Y."/>
            <person name="Boore J.L."/>
            <person name="Simakov O."/>
            <person name="Marletaz F."/>
            <person name="Cho S.-J."/>
            <person name="Edsinger-Gonzales E."/>
            <person name="Havlak P."/>
            <person name="Kuo D.-H."/>
            <person name="Larsson T."/>
            <person name="Lv J."/>
            <person name="Arendt D."/>
            <person name="Savage R."/>
            <person name="Osoegawa K."/>
            <person name="de Jong P."/>
            <person name="Lindberg D.R."/>
            <person name="Seaver E.C."/>
            <person name="Weisblat D.A."/>
            <person name="Putnam N.H."/>
            <person name="Grigoriev I.V."/>
            <person name="Rokhsar D.S."/>
        </authorList>
    </citation>
    <scope>NUCLEOTIDE SEQUENCE</scope>
    <source>
        <strain evidence="3">I ESC-2004</strain>
    </source>
</reference>
<dbReference type="HOGENOM" id="CLU_693068_0_0_1"/>
<dbReference type="Proteomes" id="UP000014760">
    <property type="component" value="Unassembled WGS sequence"/>
</dbReference>
<reference evidence="2" key="3">
    <citation type="submission" date="2015-06" db="UniProtKB">
        <authorList>
            <consortium name="EnsemblMetazoa"/>
        </authorList>
    </citation>
    <scope>IDENTIFICATION</scope>
</reference>
<dbReference type="InterPro" id="IPR029063">
    <property type="entry name" value="SAM-dependent_MTases_sf"/>
</dbReference>
<dbReference type="Gene3D" id="3.40.50.150">
    <property type="entry name" value="Vaccinia Virus protein VP39"/>
    <property type="match status" value="1"/>
</dbReference>
<protein>
    <recommendedName>
        <fullName evidence="4">SAM-dependent MTase RsmB/NOP-type domain-containing protein</fullName>
    </recommendedName>
</protein>
<dbReference type="STRING" id="283909.R7UQ31"/>
<keyword evidence="3" id="KW-1185">Reference proteome</keyword>
<gene>
    <name evidence="1" type="ORF">CAPTEDRAFT_197530</name>
</gene>
<sequence length="398" mass="46220">MAERKRRRGKKEEKEVLRLESTKTEVEGYTEGTAFLNPIADRQSSEQHSNRHRAFEKDKEEHVQYMRACFSRMPCFYNSVSFQLAARIYQELTYDPAAQSAEDLLLSDMTSQEASGDAEFEDEQQKRHTYKLVFQTLKYKRFLDDMLQDCHFFKKYPQFKEDYIQVLIILCDFKERKFQLRSVKPGEEELEIPKLRSIEEALSVCKTKLDAALARSRIKARVLSVDHLLPDSVRQNEKIGSNMHVYCWVNKIKTDMQQVTDVLVNIGFERVDSEETLKRRTYYLDNQCPDAICFSYLEQEFLESHELLTECHLVVQDKSSCVGVYSVRALMNEGDDVLFINADGGLSIGHLASLTHLSDSVIYCFGVKTEKHYDTIIKNMARIGVKSILKITLKMPAY</sequence>
<evidence type="ECO:0000313" key="2">
    <source>
        <dbReference type="EnsemblMetazoa" id="CapteP197530"/>
    </source>
</evidence>
<dbReference type="PANTHER" id="PTHR14663:SF2">
    <property type="entry name" value="METHYLTRANSFERASE NSUN7-RELATED"/>
    <property type="match status" value="1"/>
</dbReference>
<dbReference type="PANTHER" id="PTHR14663">
    <property type="entry name" value="METHYLTRANSFERASE NSUN7-RELATED"/>
    <property type="match status" value="1"/>
</dbReference>
<dbReference type="OrthoDB" id="6817893at2759"/>
<accession>R7UQ31</accession>
<reference evidence="1 3" key="2">
    <citation type="journal article" date="2013" name="Nature">
        <title>Insights into bilaterian evolution from three spiralian genomes.</title>
        <authorList>
            <person name="Simakov O."/>
            <person name="Marletaz F."/>
            <person name="Cho S.J."/>
            <person name="Edsinger-Gonzales E."/>
            <person name="Havlak P."/>
            <person name="Hellsten U."/>
            <person name="Kuo D.H."/>
            <person name="Larsson T."/>
            <person name="Lv J."/>
            <person name="Arendt D."/>
            <person name="Savage R."/>
            <person name="Osoegawa K."/>
            <person name="de Jong P."/>
            <person name="Grimwood J."/>
            <person name="Chapman J.A."/>
            <person name="Shapiro H."/>
            <person name="Aerts A."/>
            <person name="Otillar R.P."/>
            <person name="Terry A.Y."/>
            <person name="Boore J.L."/>
            <person name="Grigoriev I.V."/>
            <person name="Lindberg D.R."/>
            <person name="Seaver E.C."/>
            <person name="Weisblat D.A."/>
            <person name="Putnam N.H."/>
            <person name="Rokhsar D.S."/>
        </authorList>
    </citation>
    <scope>NUCLEOTIDE SEQUENCE</scope>
    <source>
        <strain evidence="1 3">I ESC-2004</strain>
    </source>
</reference>
<evidence type="ECO:0008006" key="4">
    <source>
        <dbReference type="Google" id="ProtNLM"/>
    </source>
</evidence>
<dbReference type="EnsemblMetazoa" id="CapteT197530">
    <property type="protein sequence ID" value="CapteP197530"/>
    <property type="gene ID" value="CapteG197530"/>
</dbReference>
<dbReference type="InterPro" id="IPR042620">
    <property type="entry name" value="NSUN7"/>
</dbReference>
<dbReference type="EMBL" id="KB299236">
    <property type="protein sequence ID" value="ELU08213.1"/>
    <property type="molecule type" value="Genomic_DNA"/>
</dbReference>
<dbReference type="OMA" id="DERENPY"/>
<dbReference type="EMBL" id="AMQN01006822">
    <property type="status" value="NOT_ANNOTATED_CDS"/>
    <property type="molecule type" value="Genomic_DNA"/>
</dbReference>
<organism evidence="1">
    <name type="scientific">Capitella teleta</name>
    <name type="common">Polychaete worm</name>
    <dbReference type="NCBI Taxonomy" id="283909"/>
    <lineage>
        <taxon>Eukaryota</taxon>
        <taxon>Metazoa</taxon>
        <taxon>Spiralia</taxon>
        <taxon>Lophotrochozoa</taxon>
        <taxon>Annelida</taxon>
        <taxon>Polychaeta</taxon>
        <taxon>Sedentaria</taxon>
        <taxon>Scolecida</taxon>
        <taxon>Capitellidae</taxon>
        <taxon>Capitella</taxon>
    </lineage>
</organism>
<evidence type="ECO:0000313" key="3">
    <source>
        <dbReference type="Proteomes" id="UP000014760"/>
    </source>
</evidence>
<dbReference type="AlphaFoldDB" id="R7UQ31"/>
<name>R7UQ31_CAPTE</name>